<reference evidence="1" key="1">
    <citation type="journal article" date="2017" name="Nature">
        <title>The sunflower genome provides insights into oil metabolism, flowering and Asterid evolution.</title>
        <authorList>
            <person name="Badouin H."/>
            <person name="Gouzy J."/>
            <person name="Grassa C.J."/>
            <person name="Murat F."/>
            <person name="Staton S.E."/>
            <person name="Cottret L."/>
            <person name="Lelandais-Briere C."/>
            <person name="Owens G.L."/>
            <person name="Carrere S."/>
            <person name="Mayjonade B."/>
            <person name="Legrand L."/>
            <person name="Gill N."/>
            <person name="Kane N.C."/>
            <person name="Bowers J.E."/>
            <person name="Hubner S."/>
            <person name="Bellec A."/>
            <person name="Berard A."/>
            <person name="Berges H."/>
            <person name="Blanchet N."/>
            <person name="Boniface M.C."/>
            <person name="Brunel D."/>
            <person name="Catrice O."/>
            <person name="Chaidir N."/>
            <person name="Claudel C."/>
            <person name="Donnadieu C."/>
            <person name="Faraut T."/>
            <person name="Fievet G."/>
            <person name="Helmstetter N."/>
            <person name="King M."/>
            <person name="Knapp S.J."/>
            <person name="Lai Z."/>
            <person name="Le Paslier M.C."/>
            <person name="Lippi Y."/>
            <person name="Lorenzon L."/>
            <person name="Mandel J.R."/>
            <person name="Marage G."/>
            <person name="Marchand G."/>
            <person name="Marquand E."/>
            <person name="Bret-Mestries E."/>
            <person name="Morien E."/>
            <person name="Nambeesan S."/>
            <person name="Nguyen T."/>
            <person name="Pegot-Espagnet P."/>
            <person name="Pouilly N."/>
            <person name="Raftis F."/>
            <person name="Sallet E."/>
            <person name="Schiex T."/>
            <person name="Thomas J."/>
            <person name="Vandecasteele C."/>
            <person name="Vares D."/>
            <person name="Vear F."/>
            <person name="Vautrin S."/>
            <person name="Crespi M."/>
            <person name="Mangin B."/>
            <person name="Burke J.M."/>
            <person name="Salse J."/>
            <person name="Munos S."/>
            <person name="Vincourt P."/>
            <person name="Rieseberg L.H."/>
            <person name="Langlade N.B."/>
        </authorList>
    </citation>
    <scope>NUCLEOTIDE SEQUENCE</scope>
    <source>
        <tissue evidence="1">Leaves</tissue>
    </source>
</reference>
<comment type="caution">
    <text evidence="1">The sequence shown here is derived from an EMBL/GenBank/DDBJ whole genome shotgun (WGS) entry which is preliminary data.</text>
</comment>
<sequence>MILDHVKQGTARFSNGSCPIFVRKVRCYLINKKENYGRYIYQDLNLALASL</sequence>
<name>A0A9K3IQD7_HELAN</name>
<reference evidence="1" key="2">
    <citation type="submission" date="2020-06" db="EMBL/GenBank/DDBJ databases">
        <title>Helianthus annuus Genome sequencing and assembly Release 2.</title>
        <authorList>
            <person name="Gouzy J."/>
            <person name="Langlade N."/>
            <person name="Munos S."/>
        </authorList>
    </citation>
    <scope>NUCLEOTIDE SEQUENCE</scope>
    <source>
        <tissue evidence="1">Leaves</tissue>
    </source>
</reference>
<accession>A0A9K3IQD7</accession>
<gene>
    <name evidence="1" type="ORF">HanXRQr2_Chr06g0240501</name>
</gene>
<keyword evidence="2" id="KW-1185">Reference proteome</keyword>
<dbReference type="EMBL" id="MNCJ02000321">
    <property type="protein sequence ID" value="KAF5800774.1"/>
    <property type="molecule type" value="Genomic_DNA"/>
</dbReference>
<protein>
    <submittedName>
        <fullName evidence="1">Uncharacterized protein</fullName>
    </submittedName>
</protein>
<dbReference type="Gramene" id="mRNA:HanXRQr2_Chr06g0240501">
    <property type="protein sequence ID" value="CDS:HanXRQr2_Chr06g0240501.1"/>
    <property type="gene ID" value="HanXRQr2_Chr06g0240501"/>
</dbReference>
<evidence type="ECO:0000313" key="1">
    <source>
        <dbReference type="EMBL" id="KAF5800774.1"/>
    </source>
</evidence>
<proteinExistence type="predicted"/>
<dbReference type="Proteomes" id="UP000215914">
    <property type="component" value="Unassembled WGS sequence"/>
</dbReference>
<organism evidence="1 2">
    <name type="scientific">Helianthus annuus</name>
    <name type="common">Common sunflower</name>
    <dbReference type="NCBI Taxonomy" id="4232"/>
    <lineage>
        <taxon>Eukaryota</taxon>
        <taxon>Viridiplantae</taxon>
        <taxon>Streptophyta</taxon>
        <taxon>Embryophyta</taxon>
        <taxon>Tracheophyta</taxon>
        <taxon>Spermatophyta</taxon>
        <taxon>Magnoliopsida</taxon>
        <taxon>eudicotyledons</taxon>
        <taxon>Gunneridae</taxon>
        <taxon>Pentapetalae</taxon>
        <taxon>asterids</taxon>
        <taxon>campanulids</taxon>
        <taxon>Asterales</taxon>
        <taxon>Asteraceae</taxon>
        <taxon>Asteroideae</taxon>
        <taxon>Heliantheae alliance</taxon>
        <taxon>Heliantheae</taxon>
        <taxon>Helianthus</taxon>
    </lineage>
</organism>
<dbReference type="AlphaFoldDB" id="A0A9K3IQD7"/>
<evidence type="ECO:0000313" key="2">
    <source>
        <dbReference type="Proteomes" id="UP000215914"/>
    </source>
</evidence>